<gene>
    <name evidence="1" type="ORF">TRFO_28805</name>
</gene>
<proteinExistence type="predicted"/>
<evidence type="ECO:0000313" key="2">
    <source>
        <dbReference type="Proteomes" id="UP000179807"/>
    </source>
</evidence>
<keyword evidence="2" id="KW-1185">Reference proteome</keyword>
<dbReference type="AlphaFoldDB" id="A0A1J4K1S0"/>
<dbReference type="VEuPathDB" id="TrichDB:TRFO_28805"/>
<reference evidence="1" key="1">
    <citation type="submission" date="2016-10" db="EMBL/GenBank/DDBJ databases">
        <authorList>
            <person name="Benchimol M."/>
            <person name="Almeida L.G."/>
            <person name="Vasconcelos A.T."/>
            <person name="Perreira-Neves A."/>
            <person name="Rosa I.A."/>
            <person name="Tasca T."/>
            <person name="Bogo M.R."/>
            <person name="de Souza W."/>
        </authorList>
    </citation>
    <scope>NUCLEOTIDE SEQUENCE [LARGE SCALE GENOMIC DNA]</scope>
    <source>
        <strain evidence="1">K</strain>
    </source>
</reference>
<comment type="caution">
    <text evidence="1">The sequence shown here is derived from an EMBL/GenBank/DDBJ whole genome shotgun (WGS) entry which is preliminary data.</text>
</comment>
<dbReference type="Proteomes" id="UP000179807">
    <property type="component" value="Unassembled WGS sequence"/>
</dbReference>
<name>A0A1J4K1S0_9EUKA</name>
<dbReference type="RefSeq" id="XP_068356820.1">
    <property type="nucleotide sequence ID" value="XM_068506395.1"/>
</dbReference>
<protein>
    <submittedName>
        <fullName evidence="1">Uncharacterized protein</fullName>
    </submittedName>
</protein>
<evidence type="ECO:0000313" key="1">
    <source>
        <dbReference type="EMBL" id="OHT03684.1"/>
    </source>
</evidence>
<dbReference type="GeneID" id="94841099"/>
<accession>A0A1J4K1S0</accession>
<dbReference type="EMBL" id="MLAK01000817">
    <property type="protein sequence ID" value="OHT03684.1"/>
    <property type="molecule type" value="Genomic_DNA"/>
</dbReference>
<sequence>MSARGDFPLQNQEIPISKIIHTSIAYLERLFLSTLKSTPASFLTSVRMTENFFISRIIVCKLYAIVRWWQANCIYISKSRNNKNSNGIEAVIRCYYNEIKSTMNRNRLKEYRKSIPDYQSTFHIPENIIDIRVLQDIDRISVFFSSDVKRSIAITQLHTFTIRSEPFYKIILSRARRHEFFHRYFTFLWPTSIPLKEEQILNIIRVIIHSSKMSLYPFETAERLISTFCMLGQFVNLLKSIMEYTLDLDFHIGMINNRTALITFNECYSPFNHVKLKFTQSNIFLTSTCPLYRLPPKNQNGCYSIFEEFEKRISFQEPIFSASRSILSYSFKICEIDILEMLLGIKDTIYYNHLLSYWNMVKHAIFMSTISTLHSCLVCDRHVITDSSISVYVFGLFRYIFTVDPKDGQLYATLDNYGFHIKGMGFYMPIKGTVSAIEKFISYNFKKLSLITNCYYLFGMHTFQLIPSMIPHRNWAMGFSYAPEYVLSVSVTFTHLQFIIQNTINGLIECSKSVASMNFYSFQIGNIEAALKSLMANKSLILFLQLESEFKKHGFLTARDNNKIKIALRPILNVILKLYSNGYWSLKFDKTSYPFFSKNIIIITGNRLTARMSEYMVNLLFDIQRISSLIFQAKSAQKFPLNISKVNTIHDLFAIVKAENYQMMLDFGPFSDIMHESDTSTHYVLYPYLRATPKFHFSSILSLVTDFKYIQTSNSALNSFGAFLGQKFSALSKVFETFGHYKVQDWCVINLSENSSFYIIYKNILTINMVLKHEVTFNAVIPLKGKNSFSLLPLSTFLTIKRFEKSSISCIEIKYTDLIIARDKIEEYFPYLNALLITKVNEIEFTDDNCLHGTALNDITYTIYSNYFTIESISCPQIKEMVSTFNEMKCISLKVKACFFGILMKILISFPIDVKNGIFGLFSAFLLSNIRTTLSWEEMLINTKFEEFPALTIIITVIEFDGRCEIIINKNGIRIQSWDRDQKNVNLNFLLTAIHHSNSNMTKFIPKWFDG</sequence>
<organism evidence="1 2">
    <name type="scientific">Tritrichomonas foetus</name>
    <dbReference type="NCBI Taxonomy" id="1144522"/>
    <lineage>
        <taxon>Eukaryota</taxon>
        <taxon>Metamonada</taxon>
        <taxon>Parabasalia</taxon>
        <taxon>Tritrichomonadida</taxon>
        <taxon>Tritrichomonadidae</taxon>
        <taxon>Tritrichomonas</taxon>
    </lineage>
</organism>